<feature type="compositionally biased region" description="Acidic residues" evidence="1">
    <location>
        <begin position="225"/>
        <end position="241"/>
    </location>
</feature>
<gene>
    <name evidence="2" type="ORF">FA15DRAFT_678097</name>
</gene>
<feature type="compositionally biased region" description="Low complexity" evidence="1">
    <location>
        <begin position="18"/>
        <end position="33"/>
    </location>
</feature>
<name>A0A5C3L7K0_COPMA</name>
<evidence type="ECO:0000256" key="1">
    <source>
        <dbReference type="SAM" id="MobiDB-lite"/>
    </source>
</evidence>
<protein>
    <submittedName>
        <fullName evidence="2">Uncharacterized protein</fullName>
    </submittedName>
</protein>
<dbReference type="Proteomes" id="UP000307440">
    <property type="component" value="Unassembled WGS sequence"/>
</dbReference>
<dbReference type="OrthoDB" id="435402at2759"/>
<reference evidence="2 3" key="1">
    <citation type="journal article" date="2019" name="Nat. Ecol. Evol.">
        <title>Megaphylogeny resolves global patterns of mushroom evolution.</title>
        <authorList>
            <person name="Varga T."/>
            <person name="Krizsan K."/>
            <person name="Foldi C."/>
            <person name="Dima B."/>
            <person name="Sanchez-Garcia M."/>
            <person name="Sanchez-Ramirez S."/>
            <person name="Szollosi G.J."/>
            <person name="Szarkandi J.G."/>
            <person name="Papp V."/>
            <person name="Albert L."/>
            <person name="Andreopoulos W."/>
            <person name="Angelini C."/>
            <person name="Antonin V."/>
            <person name="Barry K.W."/>
            <person name="Bougher N.L."/>
            <person name="Buchanan P."/>
            <person name="Buyck B."/>
            <person name="Bense V."/>
            <person name="Catcheside P."/>
            <person name="Chovatia M."/>
            <person name="Cooper J."/>
            <person name="Damon W."/>
            <person name="Desjardin D."/>
            <person name="Finy P."/>
            <person name="Geml J."/>
            <person name="Haridas S."/>
            <person name="Hughes K."/>
            <person name="Justo A."/>
            <person name="Karasinski D."/>
            <person name="Kautmanova I."/>
            <person name="Kiss B."/>
            <person name="Kocsube S."/>
            <person name="Kotiranta H."/>
            <person name="LaButti K.M."/>
            <person name="Lechner B.E."/>
            <person name="Liimatainen K."/>
            <person name="Lipzen A."/>
            <person name="Lukacs Z."/>
            <person name="Mihaltcheva S."/>
            <person name="Morgado L.N."/>
            <person name="Niskanen T."/>
            <person name="Noordeloos M.E."/>
            <person name="Ohm R.A."/>
            <person name="Ortiz-Santana B."/>
            <person name="Ovrebo C."/>
            <person name="Racz N."/>
            <person name="Riley R."/>
            <person name="Savchenko A."/>
            <person name="Shiryaev A."/>
            <person name="Soop K."/>
            <person name="Spirin V."/>
            <person name="Szebenyi C."/>
            <person name="Tomsovsky M."/>
            <person name="Tulloss R.E."/>
            <person name="Uehling J."/>
            <person name="Grigoriev I.V."/>
            <person name="Vagvolgyi C."/>
            <person name="Papp T."/>
            <person name="Martin F.M."/>
            <person name="Miettinen O."/>
            <person name="Hibbett D.S."/>
            <person name="Nagy L.G."/>
        </authorList>
    </citation>
    <scope>NUCLEOTIDE SEQUENCE [LARGE SCALE GENOMIC DNA]</scope>
    <source>
        <strain evidence="2 3">CBS 121175</strain>
    </source>
</reference>
<dbReference type="EMBL" id="ML210152">
    <property type="protein sequence ID" value="TFK28999.1"/>
    <property type="molecule type" value="Genomic_DNA"/>
</dbReference>
<dbReference type="Pfam" id="PF09692">
    <property type="entry name" value="Arb1"/>
    <property type="match status" value="1"/>
</dbReference>
<dbReference type="AlphaFoldDB" id="A0A5C3L7K0"/>
<evidence type="ECO:0000313" key="3">
    <source>
        <dbReference type="Proteomes" id="UP000307440"/>
    </source>
</evidence>
<feature type="compositionally biased region" description="Basic and acidic residues" evidence="1">
    <location>
        <begin position="366"/>
        <end position="375"/>
    </location>
</feature>
<accession>A0A5C3L7K0</accession>
<keyword evidence="3" id="KW-1185">Reference proteome</keyword>
<dbReference type="InterPro" id="IPR018606">
    <property type="entry name" value="Arb1"/>
</dbReference>
<dbReference type="STRING" id="230819.A0A5C3L7K0"/>
<evidence type="ECO:0000313" key="2">
    <source>
        <dbReference type="EMBL" id="TFK28999.1"/>
    </source>
</evidence>
<feature type="region of interest" description="Disordered" evidence="1">
    <location>
        <begin position="1"/>
        <end position="33"/>
    </location>
</feature>
<feature type="region of interest" description="Disordered" evidence="1">
    <location>
        <begin position="219"/>
        <end position="241"/>
    </location>
</feature>
<proteinExistence type="predicted"/>
<organism evidence="2 3">
    <name type="scientific">Coprinopsis marcescibilis</name>
    <name type="common">Agaric fungus</name>
    <name type="synonym">Psathyrella marcescibilis</name>
    <dbReference type="NCBI Taxonomy" id="230819"/>
    <lineage>
        <taxon>Eukaryota</taxon>
        <taxon>Fungi</taxon>
        <taxon>Dikarya</taxon>
        <taxon>Basidiomycota</taxon>
        <taxon>Agaricomycotina</taxon>
        <taxon>Agaricomycetes</taxon>
        <taxon>Agaricomycetidae</taxon>
        <taxon>Agaricales</taxon>
        <taxon>Agaricineae</taxon>
        <taxon>Psathyrellaceae</taxon>
        <taxon>Coprinopsis</taxon>
    </lineage>
</organism>
<sequence length="624" mass="68720">MTIPTSTSGEVVMSDVQPTPSLSTTTTTTATSQPASASVVDYSEGVPIQTASTDHRLTFPRDFKKPAGVTIIAFKDFKERGIRLEPGPDDVEVDVLGVPTIPMTKEHSSDYCKTNTKRKRKKSEMLARKRLATNGNLPWWDQWEEREETRIAKAVNSGDGRIQKFISAALDFKNGRAWPNGIGQQTDPGYIWTKLEVFLGIIGGKSGAKKLVRQPKVFNAPGEADMSEDDDDDDNPPEDEMFVGKEKKTINFITDPETATKIFLSSYARAKGIIWSRINLEQMPRLIKFFLQFLIRSRVFPQSETGFQLASQVTDQALIELPVAYQLSADLPDNLGKAFRACWGMKAEGYKTVELDEEFLASFKQKPKEPEADKAEPEDDREDARLLVATDSGWGTVDPTSGWGKQSNEWSTPVEEEEEQNPWMVEDDLKLQLPAGISSTHTTGIVERSMRKITNLIPVPANLPPATSNAADGSPPDAGEVETELERKYPKVVLSPWLDWDGGEMPVYSFPTILGTSNGPVVDPPYSAKSADELKVAAGDVKKFDPANDDITILVEPAVFAELSKIKGGGIAATWVQILRKPKEVSSDGAPAAKKKKKSKKASNLWYLDDMGGVFPSFWSVPAA</sequence>
<dbReference type="GO" id="GO:0033167">
    <property type="term" value="C:ARC complex"/>
    <property type="evidence" value="ECO:0007669"/>
    <property type="project" value="InterPro"/>
</dbReference>
<feature type="region of interest" description="Disordered" evidence="1">
    <location>
        <begin position="362"/>
        <end position="382"/>
    </location>
</feature>
<dbReference type="GO" id="GO:0031047">
    <property type="term" value="P:regulatory ncRNA-mediated gene silencing"/>
    <property type="evidence" value="ECO:0007669"/>
    <property type="project" value="InterPro"/>
</dbReference>